<dbReference type="GO" id="GO:0016491">
    <property type="term" value="F:oxidoreductase activity"/>
    <property type="evidence" value="ECO:0007669"/>
    <property type="project" value="InterPro"/>
</dbReference>
<dbReference type="OrthoDB" id="8156917at2"/>
<dbReference type="Proteomes" id="UP000239415">
    <property type="component" value="Unassembled WGS sequence"/>
</dbReference>
<dbReference type="Gene3D" id="3.40.109.10">
    <property type="entry name" value="NADH Oxidase"/>
    <property type="match status" value="1"/>
</dbReference>
<sequence>MGTSFVPPSRAVLTDCVRSAITAPSLHNSQPWMFRVEPPTVWVYADPDRRLPVVDPDGREHLISVGAAIVTLRLAIRRAGYDVEYELLPDPGKPLLAARVTAGRPLAADQVTEALAAAIPYRHTNRWPFARVAVPADVIERLRAAARGEGAALTVADPIGRDAILGLARAADRWLRERPHYGEEISRWSGRGVRHHGVPVWAAGPWDALEVMPVRDFAGLTPLPRPREPFEPHSTVMILTTDGDTARDWLAAGQAMQRVLLTATWLGLATTPISQPVEAPEIRKRLTRRPAQMVLRVGYGKTTGRTPRRPLNDVLLPADLPAPR</sequence>
<dbReference type="PANTHER" id="PTHR23026:SF123">
    <property type="entry name" value="NAD(P)H NITROREDUCTASE RV3131-RELATED"/>
    <property type="match status" value="1"/>
</dbReference>
<gene>
    <name evidence="2" type="ORF">CLV67_10526</name>
</gene>
<dbReference type="AlphaFoldDB" id="A0A2T0KEN4"/>
<accession>A0A2T0KEN4</accession>
<dbReference type="EMBL" id="PVMZ01000005">
    <property type="protein sequence ID" value="PRX21849.1"/>
    <property type="molecule type" value="Genomic_DNA"/>
</dbReference>
<evidence type="ECO:0000256" key="1">
    <source>
        <dbReference type="SAM" id="MobiDB-lite"/>
    </source>
</evidence>
<reference evidence="2 3" key="1">
    <citation type="submission" date="2018-03" db="EMBL/GenBank/DDBJ databases">
        <title>Genomic Encyclopedia of Archaeal and Bacterial Type Strains, Phase II (KMG-II): from individual species to whole genera.</title>
        <authorList>
            <person name="Goeker M."/>
        </authorList>
    </citation>
    <scope>NUCLEOTIDE SEQUENCE [LARGE SCALE GENOMIC DNA]</scope>
    <source>
        <strain evidence="2 3">DSM 43146</strain>
    </source>
</reference>
<evidence type="ECO:0000313" key="2">
    <source>
        <dbReference type="EMBL" id="PRX21849.1"/>
    </source>
</evidence>
<dbReference type="PANTHER" id="PTHR23026">
    <property type="entry name" value="NADPH NITROREDUCTASE"/>
    <property type="match status" value="1"/>
</dbReference>
<name>A0A2T0KEN4_9ACTN</name>
<feature type="region of interest" description="Disordered" evidence="1">
    <location>
        <begin position="301"/>
        <end position="324"/>
    </location>
</feature>
<dbReference type="RefSeq" id="WP_106318299.1">
    <property type="nucleotide sequence ID" value="NZ_BOMO01000037.1"/>
</dbReference>
<proteinExistence type="predicted"/>
<comment type="caution">
    <text evidence="2">The sequence shown here is derived from an EMBL/GenBank/DDBJ whole genome shotgun (WGS) entry which is preliminary data.</text>
</comment>
<dbReference type="InterPro" id="IPR050627">
    <property type="entry name" value="Nitroreductase/BluB"/>
</dbReference>
<evidence type="ECO:0000313" key="3">
    <source>
        <dbReference type="Proteomes" id="UP000239415"/>
    </source>
</evidence>
<dbReference type="NCBIfam" id="NF047509">
    <property type="entry name" value="Rv3131_FMN_oxido"/>
    <property type="match status" value="1"/>
</dbReference>
<keyword evidence="3" id="KW-1185">Reference proteome</keyword>
<dbReference type="InterPro" id="IPR000415">
    <property type="entry name" value="Nitroreductase-like"/>
</dbReference>
<protein>
    <submittedName>
        <fullName evidence="2">Nitroreductase family protein</fullName>
    </submittedName>
</protein>
<dbReference type="SUPFAM" id="SSF55469">
    <property type="entry name" value="FMN-dependent nitroreductase-like"/>
    <property type="match status" value="2"/>
</dbReference>
<organism evidence="2 3">
    <name type="scientific">Actinoplanes italicus</name>
    <dbReference type="NCBI Taxonomy" id="113567"/>
    <lineage>
        <taxon>Bacteria</taxon>
        <taxon>Bacillati</taxon>
        <taxon>Actinomycetota</taxon>
        <taxon>Actinomycetes</taxon>
        <taxon>Micromonosporales</taxon>
        <taxon>Micromonosporaceae</taxon>
        <taxon>Actinoplanes</taxon>
    </lineage>
</organism>